<evidence type="ECO:0000313" key="3">
    <source>
        <dbReference type="Proteomes" id="UP001155128"/>
    </source>
</evidence>
<comment type="caution">
    <text evidence="2">The sequence shown here is derived from an EMBL/GenBank/DDBJ whole genome shotgun (WGS) entry which is preliminary data.</text>
</comment>
<proteinExistence type="predicted"/>
<dbReference type="RefSeq" id="WP_252114026.1">
    <property type="nucleotide sequence ID" value="NZ_JAMSHT010000001.1"/>
</dbReference>
<dbReference type="EC" id="3.5.2.6" evidence="2"/>
<gene>
    <name evidence="2" type="primary">bla</name>
    <name evidence="2" type="ORF">NDO55_07790</name>
</gene>
<feature type="domain" description="Metallo-beta-lactamase" evidence="1">
    <location>
        <begin position="66"/>
        <end position="260"/>
    </location>
</feature>
<keyword evidence="2" id="KW-0378">Hydrolase</keyword>
<dbReference type="SUPFAM" id="SSF56281">
    <property type="entry name" value="Metallo-hydrolase/oxidoreductase"/>
    <property type="match status" value="1"/>
</dbReference>
<dbReference type="AlphaFoldDB" id="A0A9X2ELK5"/>
<dbReference type="InterPro" id="IPR001279">
    <property type="entry name" value="Metallo-B-lactamas"/>
</dbReference>
<protein>
    <submittedName>
        <fullName evidence="2">Subclass B3 metallo-beta-lactamase</fullName>
        <ecNumber evidence="2">3.5.2.6</ecNumber>
    </submittedName>
</protein>
<dbReference type="InterPro" id="IPR050855">
    <property type="entry name" value="NDM-1-like"/>
</dbReference>
<keyword evidence="3" id="KW-1185">Reference proteome</keyword>
<dbReference type="Proteomes" id="UP001155128">
    <property type="component" value="Unassembled WGS sequence"/>
</dbReference>
<dbReference type="InterPro" id="IPR036866">
    <property type="entry name" value="RibonucZ/Hydroxyglut_hydro"/>
</dbReference>
<dbReference type="PANTHER" id="PTHR42951:SF17">
    <property type="entry name" value="METALLO-BETA-LACTAMASE DOMAIN-CONTAINING PROTEIN"/>
    <property type="match status" value="1"/>
</dbReference>
<organism evidence="2 3">
    <name type="scientific">Sphingomicrobium sediminis</name>
    <dbReference type="NCBI Taxonomy" id="2950949"/>
    <lineage>
        <taxon>Bacteria</taxon>
        <taxon>Pseudomonadati</taxon>
        <taxon>Pseudomonadota</taxon>
        <taxon>Alphaproteobacteria</taxon>
        <taxon>Sphingomonadales</taxon>
        <taxon>Sphingomonadaceae</taxon>
        <taxon>Sphingomicrobium</taxon>
    </lineage>
</organism>
<sequence>MSAALALAACTTAPQGALVTETPGDPIPDPFPFSAFAEQCEDWDEWEKPAPVVRIYGGTYLVGTCGISSVLITTPEGHVLLDAGTERGAELILDNVRRAGFSPRNIRYLAFSHEHYDHVGGMAAIKQASGATLVSSPQAAPVMGTGQVMEDDPQHGTHDAFTPIAPDEVLVTSQPIEVADLIVTPLATPGHTPGALSWQWIDCEGLDDNRTCLSIVYADSLSPVSAEGYRFSDHPDYLAAYRAGLDALAELPCDILLTPHPSASDMIDRFAGDADILDETACQRYADEVRRRLDQRIEEETAML</sequence>
<dbReference type="SMART" id="SM00849">
    <property type="entry name" value="Lactamase_B"/>
    <property type="match status" value="1"/>
</dbReference>
<dbReference type="GO" id="GO:0008800">
    <property type="term" value="F:beta-lactamase activity"/>
    <property type="evidence" value="ECO:0007669"/>
    <property type="project" value="UniProtKB-EC"/>
</dbReference>
<reference evidence="2" key="1">
    <citation type="submission" date="2022-06" db="EMBL/GenBank/DDBJ databases">
        <title>Sphingomicrobium sedimins sp. nov., a marine bacterium isolated from tidal flat.</title>
        <authorList>
            <person name="Kim C.-H."/>
            <person name="Yoo Y."/>
            <person name="Kim J.-J."/>
        </authorList>
    </citation>
    <scope>NUCLEOTIDE SEQUENCE</scope>
    <source>
        <strain evidence="2">GRR-S6-50</strain>
    </source>
</reference>
<accession>A0A9X2ELK5</accession>
<dbReference type="EMBL" id="JAMSHT010000001">
    <property type="protein sequence ID" value="MCM8557719.1"/>
    <property type="molecule type" value="Genomic_DNA"/>
</dbReference>
<dbReference type="Gene3D" id="3.60.15.10">
    <property type="entry name" value="Ribonuclease Z/Hydroxyacylglutathione hydrolase-like"/>
    <property type="match status" value="1"/>
</dbReference>
<dbReference type="CDD" id="cd16315">
    <property type="entry name" value="EVM-1-like_MBL-B3"/>
    <property type="match status" value="1"/>
</dbReference>
<dbReference type="Pfam" id="PF00753">
    <property type="entry name" value="Lactamase_B"/>
    <property type="match status" value="1"/>
</dbReference>
<evidence type="ECO:0000313" key="2">
    <source>
        <dbReference type="EMBL" id="MCM8557719.1"/>
    </source>
</evidence>
<evidence type="ECO:0000259" key="1">
    <source>
        <dbReference type="SMART" id="SM00849"/>
    </source>
</evidence>
<name>A0A9X2ELK5_9SPHN</name>
<dbReference type="NCBIfam" id="NF033105">
    <property type="entry name" value="bla_subclass_B3"/>
    <property type="match status" value="1"/>
</dbReference>
<dbReference type="PANTHER" id="PTHR42951">
    <property type="entry name" value="METALLO-BETA-LACTAMASE DOMAIN-CONTAINING"/>
    <property type="match status" value="1"/>
</dbReference>